<feature type="transmembrane region" description="Helical" evidence="6">
    <location>
        <begin position="154"/>
        <end position="172"/>
    </location>
</feature>
<dbReference type="GO" id="GO:0006820">
    <property type="term" value="P:monoatomic anion transport"/>
    <property type="evidence" value="ECO:0007669"/>
    <property type="project" value="InterPro"/>
</dbReference>
<feature type="transmembrane region" description="Helical" evidence="6">
    <location>
        <begin position="90"/>
        <end position="109"/>
    </location>
</feature>
<dbReference type="Pfam" id="PF00955">
    <property type="entry name" value="HCO3_cotransp"/>
    <property type="match status" value="3"/>
</dbReference>
<accession>A0AAN9ER94</accession>
<feature type="domain" description="Bicarbonate transporter-like transmembrane" evidence="7">
    <location>
        <begin position="454"/>
        <end position="596"/>
    </location>
</feature>
<organism evidence="8 9">
    <name type="scientific">Crotalaria pallida</name>
    <name type="common">Smooth rattlebox</name>
    <name type="synonym">Crotalaria striata</name>
    <dbReference type="NCBI Taxonomy" id="3830"/>
    <lineage>
        <taxon>Eukaryota</taxon>
        <taxon>Viridiplantae</taxon>
        <taxon>Streptophyta</taxon>
        <taxon>Embryophyta</taxon>
        <taxon>Tracheophyta</taxon>
        <taxon>Spermatophyta</taxon>
        <taxon>Magnoliopsida</taxon>
        <taxon>eudicotyledons</taxon>
        <taxon>Gunneridae</taxon>
        <taxon>Pentapetalae</taxon>
        <taxon>rosids</taxon>
        <taxon>fabids</taxon>
        <taxon>Fabales</taxon>
        <taxon>Fabaceae</taxon>
        <taxon>Papilionoideae</taxon>
        <taxon>50 kb inversion clade</taxon>
        <taxon>genistoids sensu lato</taxon>
        <taxon>core genistoids</taxon>
        <taxon>Crotalarieae</taxon>
        <taxon>Crotalaria</taxon>
    </lineage>
</organism>
<feature type="transmembrane region" description="Helical" evidence="6">
    <location>
        <begin position="34"/>
        <end position="56"/>
    </location>
</feature>
<evidence type="ECO:0000313" key="9">
    <source>
        <dbReference type="Proteomes" id="UP001372338"/>
    </source>
</evidence>
<evidence type="ECO:0000313" key="8">
    <source>
        <dbReference type="EMBL" id="KAK7261891.1"/>
    </source>
</evidence>
<feature type="transmembrane region" description="Helical" evidence="6">
    <location>
        <begin position="292"/>
        <end position="310"/>
    </location>
</feature>
<evidence type="ECO:0000256" key="1">
    <source>
        <dbReference type="ARBA" id="ARBA00004141"/>
    </source>
</evidence>
<dbReference type="AlphaFoldDB" id="A0AAN9ER94"/>
<dbReference type="Gene3D" id="1.10.287.570">
    <property type="entry name" value="Helical hairpin bin"/>
    <property type="match status" value="1"/>
</dbReference>
<keyword evidence="4 6" id="KW-1133">Transmembrane helix</keyword>
<evidence type="ECO:0000256" key="2">
    <source>
        <dbReference type="ARBA" id="ARBA00006262"/>
    </source>
</evidence>
<proteinExistence type="inferred from homology"/>
<comment type="caution">
    <text evidence="8">The sequence shown here is derived from an EMBL/GenBank/DDBJ whole genome shotgun (WGS) entry which is preliminary data.</text>
</comment>
<dbReference type="GO" id="GO:0005452">
    <property type="term" value="F:solute:inorganic anion antiporter activity"/>
    <property type="evidence" value="ECO:0007669"/>
    <property type="project" value="InterPro"/>
</dbReference>
<protein>
    <recommendedName>
        <fullName evidence="7">Bicarbonate transporter-like transmembrane domain-containing protein</fullName>
    </recommendedName>
</protein>
<comment type="similarity">
    <text evidence="2">Belongs to the anion exchanger (TC 2.A.31.3) family.</text>
</comment>
<dbReference type="GO" id="GO:0050801">
    <property type="term" value="P:monoatomic ion homeostasis"/>
    <property type="evidence" value="ECO:0007669"/>
    <property type="project" value="TreeGrafter"/>
</dbReference>
<evidence type="ECO:0000259" key="7">
    <source>
        <dbReference type="Pfam" id="PF00955"/>
    </source>
</evidence>
<sequence>MESLRTPFKGVIDDIRGRAVHYKEDWTSALCSGIGILAPTMYIFFASALPVIAFGAQLSRETDGSLSTVETLASTAICGIIHSILGGQPLLVVGVAEPTIIMYTYLYNFAKDRDGLGRELFLAWAGWVCIWTALFLFLLAIFNAGNIINRFTRIAGELFGMLITVLFIQQAIKGIVSEFEVPKEGDPKSDEYQFHWLYANGLLGIIFTFGLLYTALKSRRARSWLYGTGWFRSFIADYGVPLMVVVWTGLSFIVPSKVPSGVPRRLTAPLAWEPPSLHHWTVIKDMGKVSPAYIFAAIIPAVMVAGLYFFDHSVASQMAQQKEFNLKKPSAYHYDILLLGFKTLLCGLIGLPPSNGVLPQSPMHTKSLAVLKKQLIRRRMVKSAKESIKRKASNSEIYGNMQAVFIEMDSSVDNHSVAKELEDLKEVVLNAEDKGDNNESTFDPEKHIEAYIPVRVNEQRVSNLLQSVLVGAAIFAMPAIKKIPTSVLWGYFAYMAIDSLPGNQFWERILLLFVAPSRWYKVLEGDHASFVELVPFKYIVLFTLFQCVYFLICFGVTWIPIAGILFPLPFFVLITLRQHILPKLFKPHHLRELDAAEYEEIVGAPRSSLSLREGESPCVGTREMDNGEMLDELTTSRGELKVRTVSFSEERNTQVYPHEISE</sequence>
<dbReference type="InterPro" id="IPR003020">
    <property type="entry name" value="HCO3_transpt_euk"/>
</dbReference>
<keyword evidence="5 6" id="KW-0472">Membrane</keyword>
<reference evidence="8 9" key="1">
    <citation type="submission" date="2024-01" db="EMBL/GenBank/DDBJ databases">
        <title>The genomes of 5 underutilized Papilionoideae crops provide insights into root nodulation and disease resistanc.</title>
        <authorList>
            <person name="Yuan L."/>
        </authorList>
    </citation>
    <scope>NUCLEOTIDE SEQUENCE [LARGE SCALE GENOMIC DNA]</scope>
    <source>
        <strain evidence="8">ZHUSHIDOU_FW_LH</strain>
        <tissue evidence="8">Leaf</tissue>
    </source>
</reference>
<keyword evidence="9" id="KW-1185">Reference proteome</keyword>
<name>A0AAN9ER94_CROPI</name>
<comment type="subcellular location">
    <subcellularLocation>
        <location evidence="1">Membrane</location>
        <topology evidence="1">Multi-pass membrane protein</topology>
    </subcellularLocation>
</comment>
<feature type="transmembrane region" description="Helical" evidence="6">
    <location>
        <begin position="548"/>
        <end position="576"/>
    </location>
</feature>
<dbReference type="PANTHER" id="PTHR11453:SF40">
    <property type="entry name" value="BORON TRANSPORTER 4-RELATED"/>
    <property type="match status" value="1"/>
</dbReference>
<dbReference type="EMBL" id="JAYWIO010000005">
    <property type="protein sequence ID" value="KAK7261891.1"/>
    <property type="molecule type" value="Genomic_DNA"/>
</dbReference>
<feature type="domain" description="Bicarbonate transporter-like transmembrane" evidence="7">
    <location>
        <begin position="7"/>
        <end position="180"/>
    </location>
</feature>
<keyword evidence="3 6" id="KW-0812">Transmembrane</keyword>
<dbReference type="Proteomes" id="UP001372338">
    <property type="component" value="Unassembled WGS sequence"/>
</dbReference>
<feature type="transmembrane region" description="Helical" evidence="6">
    <location>
        <begin position="234"/>
        <end position="254"/>
    </location>
</feature>
<feature type="domain" description="Bicarbonate transporter-like transmembrane" evidence="7">
    <location>
        <begin position="199"/>
        <end position="374"/>
    </location>
</feature>
<gene>
    <name evidence="8" type="ORF">RIF29_28215</name>
</gene>
<dbReference type="GO" id="GO:0005886">
    <property type="term" value="C:plasma membrane"/>
    <property type="evidence" value="ECO:0007669"/>
    <property type="project" value="TreeGrafter"/>
</dbReference>
<evidence type="ECO:0000256" key="5">
    <source>
        <dbReference type="ARBA" id="ARBA00023136"/>
    </source>
</evidence>
<dbReference type="InterPro" id="IPR011531">
    <property type="entry name" value="HCO3_transpt-like_TM_dom"/>
</dbReference>
<evidence type="ECO:0000256" key="3">
    <source>
        <dbReference type="ARBA" id="ARBA00022692"/>
    </source>
</evidence>
<evidence type="ECO:0000256" key="6">
    <source>
        <dbReference type="SAM" id="Phobius"/>
    </source>
</evidence>
<evidence type="ECO:0000256" key="4">
    <source>
        <dbReference type="ARBA" id="ARBA00022989"/>
    </source>
</evidence>
<dbReference type="PANTHER" id="PTHR11453">
    <property type="entry name" value="ANION EXCHANGE PROTEIN"/>
    <property type="match status" value="1"/>
</dbReference>
<feature type="transmembrane region" description="Helical" evidence="6">
    <location>
        <begin position="121"/>
        <end position="142"/>
    </location>
</feature>
<feature type="transmembrane region" description="Helical" evidence="6">
    <location>
        <begin position="192"/>
        <end position="213"/>
    </location>
</feature>